<gene>
    <name evidence="1" type="ORF">HaLaN_14309</name>
</gene>
<organism evidence="1 2">
    <name type="scientific">Haematococcus lacustris</name>
    <name type="common">Green alga</name>
    <name type="synonym">Haematococcus pluvialis</name>
    <dbReference type="NCBI Taxonomy" id="44745"/>
    <lineage>
        <taxon>Eukaryota</taxon>
        <taxon>Viridiplantae</taxon>
        <taxon>Chlorophyta</taxon>
        <taxon>core chlorophytes</taxon>
        <taxon>Chlorophyceae</taxon>
        <taxon>CS clade</taxon>
        <taxon>Chlamydomonadales</taxon>
        <taxon>Haematococcaceae</taxon>
        <taxon>Haematococcus</taxon>
    </lineage>
</organism>
<sequence>MPAPTLINLWWRPQPVTERAASR</sequence>
<proteinExistence type="predicted"/>
<evidence type="ECO:0000313" key="1">
    <source>
        <dbReference type="EMBL" id="GFH17635.1"/>
    </source>
</evidence>
<name>A0A699Z7W6_HAELA</name>
<dbReference type="AlphaFoldDB" id="A0A699Z7W6"/>
<comment type="caution">
    <text evidence="1">The sequence shown here is derived from an EMBL/GenBank/DDBJ whole genome shotgun (WGS) entry which is preliminary data.</text>
</comment>
<protein>
    <submittedName>
        <fullName evidence="1">Uncharacterized protein</fullName>
    </submittedName>
</protein>
<evidence type="ECO:0000313" key="2">
    <source>
        <dbReference type="Proteomes" id="UP000485058"/>
    </source>
</evidence>
<dbReference type="EMBL" id="BLLF01001179">
    <property type="protein sequence ID" value="GFH17635.1"/>
    <property type="molecule type" value="Genomic_DNA"/>
</dbReference>
<dbReference type="Proteomes" id="UP000485058">
    <property type="component" value="Unassembled WGS sequence"/>
</dbReference>
<accession>A0A699Z7W6</accession>
<keyword evidence="2" id="KW-1185">Reference proteome</keyword>
<reference evidence="1 2" key="1">
    <citation type="submission" date="2020-02" db="EMBL/GenBank/DDBJ databases">
        <title>Draft genome sequence of Haematococcus lacustris strain NIES-144.</title>
        <authorList>
            <person name="Morimoto D."/>
            <person name="Nakagawa S."/>
            <person name="Yoshida T."/>
            <person name="Sawayama S."/>
        </authorList>
    </citation>
    <scope>NUCLEOTIDE SEQUENCE [LARGE SCALE GENOMIC DNA]</scope>
    <source>
        <strain evidence="1 2">NIES-144</strain>
    </source>
</reference>